<dbReference type="eggNOG" id="KOG4177">
    <property type="taxonomic scope" value="Eukaryota"/>
</dbReference>
<dbReference type="RefSeq" id="XP_007746162.1">
    <property type="nucleotide sequence ID" value="XM_007747972.1"/>
</dbReference>
<dbReference type="GeneID" id="19192089"/>
<feature type="region of interest" description="Disordered" evidence="1">
    <location>
        <begin position="468"/>
        <end position="512"/>
    </location>
</feature>
<feature type="transmembrane region" description="Helical" evidence="2">
    <location>
        <begin position="222"/>
        <end position="247"/>
    </location>
</feature>
<reference evidence="3 4" key="1">
    <citation type="submission" date="2013-03" db="EMBL/GenBank/DDBJ databases">
        <title>The Genome Sequence of Cladophialophora psammophila CBS 110553.</title>
        <authorList>
            <consortium name="The Broad Institute Genomics Platform"/>
            <person name="Cuomo C."/>
            <person name="de Hoog S."/>
            <person name="Gorbushina A."/>
            <person name="Walker B."/>
            <person name="Young S.K."/>
            <person name="Zeng Q."/>
            <person name="Gargeya S."/>
            <person name="Fitzgerald M."/>
            <person name="Haas B."/>
            <person name="Abouelleil A."/>
            <person name="Allen A.W."/>
            <person name="Alvarado L."/>
            <person name="Arachchi H.M."/>
            <person name="Berlin A.M."/>
            <person name="Chapman S.B."/>
            <person name="Gainer-Dewar J."/>
            <person name="Goldberg J."/>
            <person name="Griggs A."/>
            <person name="Gujja S."/>
            <person name="Hansen M."/>
            <person name="Howarth C."/>
            <person name="Imamovic A."/>
            <person name="Ireland A."/>
            <person name="Larimer J."/>
            <person name="McCowan C."/>
            <person name="Murphy C."/>
            <person name="Pearson M."/>
            <person name="Poon T.W."/>
            <person name="Priest M."/>
            <person name="Roberts A."/>
            <person name="Saif S."/>
            <person name="Shea T."/>
            <person name="Sisk P."/>
            <person name="Sykes S."/>
            <person name="Wortman J."/>
            <person name="Nusbaum C."/>
            <person name="Birren B."/>
        </authorList>
    </citation>
    <scope>NUCLEOTIDE SEQUENCE [LARGE SCALE GENOMIC DNA]</scope>
    <source>
        <strain evidence="3 4">CBS 110553</strain>
    </source>
</reference>
<keyword evidence="2" id="KW-0812">Transmembrane</keyword>
<evidence type="ECO:0000313" key="3">
    <source>
        <dbReference type="EMBL" id="EXJ69347.1"/>
    </source>
</evidence>
<dbReference type="EMBL" id="AMGX01000011">
    <property type="protein sequence ID" value="EXJ69347.1"/>
    <property type="molecule type" value="Genomic_DNA"/>
</dbReference>
<dbReference type="AlphaFoldDB" id="W9WMH4"/>
<comment type="caution">
    <text evidence="3">The sequence shown here is derived from an EMBL/GenBank/DDBJ whole genome shotgun (WGS) entry which is preliminary data.</text>
</comment>
<feature type="transmembrane region" description="Helical" evidence="2">
    <location>
        <begin position="49"/>
        <end position="74"/>
    </location>
</feature>
<dbReference type="STRING" id="1182543.W9WMH4"/>
<feature type="transmembrane region" description="Helical" evidence="2">
    <location>
        <begin position="259"/>
        <end position="282"/>
    </location>
</feature>
<gene>
    <name evidence="3" type="ORF">A1O5_07383</name>
</gene>
<evidence type="ECO:0000313" key="4">
    <source>
        <dbReference type="Proteomes" id="UP000019471"/>
    </source>
</evidence>
<proteinExistence type="predicted"/>
<keyword evidence="2" id="KW-0472">Membrane</keyword>
<keyword evidence="4" id="KW-1185">Reference proteome</keyword>
<dbReference type="Proteomes" id="UP000019471">
    <property type="component" value="Unassembled WGS sequence"/>
</dbReference>
<keyword evidence="2" id="KW-1133">Transmembrane helix</keyword>
<sequence>MASSTTAAGFDVDSFANYLISDLGFLLALFGDLPTKQFLALSTGWYDNIALAVAPIGIPTIMVSAIRVAGANWLKAIIGRARESRASAEVEVLSSTSAEVCELWGGNQIVRVAGQAPIKEIIRYVMPVSGQQACAGKEEWMDLAKATSTAHATSTTLHPRTRYNIIRTGGGGRILGGTIKDNGSLSKLMIASSTSAPNLTLNIDRDVYTGKGGIGMRMWKRVWAAAVLALVLQLAVVTVWTLTTYHWKVGRANRPPPRYGFPCAVGGAGLLFFGVLLCGHVVEDVTAELHAVPARNPERFSVMRIQRSCTAGAQNFDGYLIHNKDGDPTISMSRRLPDTMRVRRHRTFTLVGTLSASAGFIVQFIGLRTLHWGATIAQLVATMAMIVIRAWLRRNLLDDPRCEKLLSKHEISDATFAICRVKLQTKLRPASWTYPWVPEANAPAADQVKPEYLNYGWGLSTGIELEISNPNTTAGNNPNTAIGNPSQTNDIEADAESFSSSSGEPELKDPDSHNEVLLKHWEDRLVRTRVELGYFTEWEEDCTTWGERVATAAEDVFRKLEVMSSGRWPRLTFKNVERTRSWKLATYVRRSKNLILRSTFTIDPNTLPNYWYAVPTDRDGHIRRVKDSYSAILCLWHCRIVKRRAGVNYKPQFPFARVVDAFGTEVKRSGLIQDWLRTPLSEVPRDYHWTEWRGKLFDPALSFGRRFAVEPSVNHLSAPSGNTNPQRLAFAVDGGTHIPRLCAQELFSMYIFDLASRIERIHVNSVMDPDGKLSNKIIEDLIVDVRDSGLANSSEEARTLVVPSFYYHDLLPQPLGSR</sequence>
<feature type="transmembrane region" description="Helical" evidence="2">
    <location>
        <begin position="348"/>
        <end position="366"/>
    </location>
</feature>
<dbReference type="OrthoDB" id="7464126at2759"/>
<protein>
    <submittedName>
        <fullName evidence="3">Uncharacterized protein</fullName>
    </submittedName>
</protein>
<accession>W9WMH4</accession>
<feature type="compositionally biased region" description="Low complexity" evidence="1">
    <location>
        <begin position="469"/>
        <end position="485"/>
    </location>
</feature>
<evidence type="ECO:0000256" key="1">
    <source>
        <dbReference type="SAM" id="MobiDB-lite"/>
    </source>
</evidence>
<organism evidence="3 4">
    <name type="scientific">Cladophialophora psammophila CBS 110553</name>
    <dbReference type="NCBI Taxonomy" id="1182543"/>
    <lineage>
        <taxon>Eukaryota</taxon>
        <taxon>Fungi</taxon>
        <taxon>Dikarya</taxon>
        <taxon>Ascomycota</taxon>
        <taxon>Pezizomycotina</taxon>
        <taxon>Eurotiomycetes</taxon>
        <taxon>Chaetothyriomycetidae</taxon>
        <taxon>Chaetothyriales</taxon>
        <taxon>Herpotrichiellaceae</taxon>
        <taxon>Cladophialophora</taxon>
    </lineage>
</organism>
<evidence type="ECO:0000256" key="2">
    <source>
        <dbReference type="SAM" id="Phobius"/>
    </source>
</evidence>
<name>W9WMH4_9EURO</name>
<dbReference type="HOGENOM" id="CLU_345451_0_0_1"/>
<feature type="transmembrane region" description="Helical" evidence="2">
    <location>
        <begin position="372"/>
        <end position="392"/>
    </location>
</feature>